<evidence type="ECO:0000256" key="1">
    <source>
        <dbReference type="SAM" id="Phobius"/>
    </source>
</evidence>
<dbReference type="EMBL" id="CP034841">
    <property type="protein sequence ID" value="QBF34648.1"/>
    <property type="molecule type" value="Genomic_DNA"/>
</dbReference>
<keyword evidence="1" id="KW-0472">Membrane</keyword>
<dbReference type="AlphaFoldDB" id="A0A4P6MMD2"/>
<proteinExistence type="predicted"/>
<evidence type="ECO:0000313" key="3">
    <source>
        <dbReference type="Proteomes" id="UP000289326"/>
    </source>
</evidence>
<accession>A0A4P6MMD2</accession>
<gene>
    <name evidence="2" type="ORF">EG856_01785</name>
</gene>
<keyword evidence="1" id="KW-0812">Transmembrane</keyword>
<feature type="transmembrane region" description="Helical" evidence="1">
    <location>
        <begin position="107"/>
        <end position="131"/>
    </location>
</feature>
<protein>
    <submittedName>
        <fullName evidence="2">Uncharacterized protein</fullName>
    </submittedName>
</protein>
<reference evidence="2 3" key="1">
    <citation type="submission" date="2019-01" db="EMBL/GenBank/DDBJ databases">
        <title>Complete sequence and annotation of the Mycoplasma phocirhinis strain 852T genome.</title>
        <authorList>
            <person name="Frasca S.Jr."/>
            <person name="Kutish G.F."/>
            <person name="Castellanos Gell J."/>
            <person name="Michaels D.L."/>
            <person name="Brown D.R."/>
        </authorList>
    </citation>
    <scope>NUCLEOTIDE SEQUENCE [LARGE SCALE GENOMIC DNA]</scope>
    <source>
        <strain evidence="2 3">852</strain>
    </source>
</reference>
<evidence type="ECO:0000313" key="2">
    <source>
        <dbReference type="EMBL" id="QBF34648.1"/>
    </source>
</evidence>
<name>A0A4P6MMD2_9BACT</name>
<dbReference type="Proteomes" id="UP000289326">
    <property type="component" value="Chromosome"/>
</dbReference>
<feature type="transmembrane region" description="Helical" evidence="1">
    <location>
        <begin position="12"/>
        <end position="35"/>
    </location>
</feature>
<feature type="transmembrane region" description="Helical" evidence="1">
    <location>
        <begin position="70"/>
        <end position="95"/>
    </location>
</feature>
<keyword evidence="1" id="KW-1133">Transmembrane helix</keyword>
<dbReference type="RefSeq" id="WP_130429425.1">
    <property type="nucleotide sequence ID" value="NZ_CP034841.1"/>
</dbReference>
<dbReference type="NCBIfam" id="NF045996">
    <property type="entry name" value="MAG0920_fam"/>
    <property type="match status" value="1"/>
</dbReference>
<organism evidence="2 3">
    <name type="scientific">Mycoplasmopsis phocirhinis</name>
    <dbReference type="NCBI Taxonomy" id="142650"/>
    <lineage>
        <taxon>Bacteria</taxon>
        <taxon>Bacillati</taxon>
        <taxon>Mycoplasmatota</taxon>
        <taxon>Mycoplasmoidales</taxon>
        <taxon>Metamycoplasmataceae</taxon>
        <taxon>Mycoplasmopsis</taxon>
    </lineage>
</organism>
<dbReference type="OrthoDB" id="396595at2"/>
<sequence length="254" mass="30975">MNFNILQQNIIWGSISFFLTVILILIYILIFSYSWREIISKKGLSRVFLRNQIKVNQTFFKLFFKKQKRLLIFFIISLICLIPVFSINFVFVVLIQFNSDFILNYLYVFMISGFGIIFSFVWIIIFLHASVKMLNIGKEIKNWHAKNQDNNWILFEKMNVDANKNIYNEFDNSKHLIFNIFLPLKYRFYSHTGEINFVYRHWKRRILKFKHFDDELYYFLIFNYDDIPLNNTLYKLEDYAYILQNKNKLLNNKN</sequence>
<dbReference type="KEGG" id="mphi:EG856_01785"/>
<keyword evidence="3" id="KW-1185">Reference proteome</keyword>